<comment type="caution">
    <text evidence="1">The sequence shown here is derived from an EMBL/GenBank/DDBJ whole genome shotgun (WGS) entry which is preliminary data.</text>
</comment>
<protein>
    <submittedName>
        <fullName evidence="1">Uncharacterized protein</fullName>
    </submittedName>
</protein>
<dbReference type="EMBL" id="JANVFT010000063">
    <property type="protein sequence ID" value="KAJ4479471.1"/>
    <property type="molecule type" value="Genomic_DNA"/>
</dbReference>
<dbReference type="Proteomes" id="UP001150217">
    <property type="component" value="Unassembled WGS sequence"/>
</dbReference>
<name>A0ABQ8V8F9_9AGAR</name>
<accession>A0ABQ8V8F9</accession>
<gene>
    <name evidence="1" type="ORF">C8R41DRAFT_771905</name>
</gene>
<keyword evidence="2" id="KW-1185">Reference proteome</keyword>
<evidence type="ECO:0000313" key="2">
    <source>
        <dbReference type="Proteomes" id="UP001150217"/>
    </source>
</evidence>
<feature type="non-terminal residue" evidence="1">
    <location>
        <position position="203"/>
    </location>
</feature>
<evidence type="ECO:0000313" key="1">
    <source>
        <dbReference type="EMBL" id="KAJ4479471.1"/>
    </source>
</evidence>
<organism evidence="1 2">
    <name type="scientific">Lentinula lateritia</name>
    <dbReference type="NCBI Taxonomy" id="40482"/>
    <lineage>
        <taxon>Eukaryota</taxon>
        <taxon>Fungi</taxon>
        <taxon>Dikarya</taxon>
        <taxon>Basidiomycota</taxon>
        <taxon>Agaricomycotina</taxon>
        <taxon>Agaricomycetes</taxon>
        <taxon>Agaricomycetidae</taxon>
        <taxon>Agaricales</taxon>
        <taxon>Marasmiineae</taxon>
        <taxon>Omphalotaceae</taxon>
        <taxon>Lentinula</taxon>
    </lineage>
</organism>
<sequence>MEFGGLEAGDEAAFIIELNTANSSADSSDFRGHISIPLISASLGGTPGIDKINLAFIHAYAYFTYDAPTFDSLSLCSAIPAGVPSHRPAPNHLNTSQTLLRQDLPICSLSNCKSLTSNKNLVTLPTFAATKKRYKPVERRTQPVPATLPEKFRVVRYFPSDPLEQLPTLNSTPPPFIPTRRYTQERKDFMDSVHDSRFLWPQE</sequence>
<reference evidence="1" key="1">
    <citation type="submission" date="2022-08" db="EMBL/GenBank/DDBJ databases">
        <title>A Global Phylogenomic Analysis of the Shiitake Genus Lentinula.</title>
        <authorList>
            <consortium name="DOE Joint Genome Institute"/>
            <person name="Sierra-Patev S."/>
            <person name="Min B."/>
            <person name="Naranjo-Ortiz M."/>
            <person name="Looney B."/>
            <person name="Konkel Z."/>
            <person name="Slot J.C."/>
            <person name="Sakamoto Y."/>
            <person name="Steenwyk J.L."/>
            <person name="Rokas A."/>
            <person name="Carro J."/>
            <person name="Camarero S."/>
            <person name="Ferreira P."/>
            <person name="Molpeceres G."/>
            <person name="Ruiz-Duenas F.J."/>
            <person name="Serrano A."/>
            <person name="Henrissat B."/>
            <person name="Drula E."/>
            <person name="Hughes K.W."/>
            <person name="Mata J.L."/>
            <person name="Ishikawa N.K."/>
            <person name="Vargas-Isla R."/>
            <person name="Ushijima S."/>
            <person name="Smith C.A."/>
            <person name="Ahrendt S."/>
            <person name="Andreopoulos W."/>
            <person name="He G."/>
            <person name="Labutti K."/>
            <person name="Lipzen A."/>
            <person name="Ng V."/>
            <person name="Riley R."/>
            <person name="Sandor L."/>
            <person name="Barry K."/>
            <person name="Martinez A.T."/>
            <person name="Xiao Y."/>
            <person name="Gibbons J.G."/>
            <person name="Terashima K."/>
            <person name="Grigoriev I.V."/>
            <person name="Hibbett D.S."/>
        </authorList>
    </citation>
    <scope>NUCLEOTIDE SEQUENCE</scope>
    <source>
        <strain evidence="1">RHP3577 ss4</strain>
    </source>
</reference>
<proteinExistence type="predicted"/>